<evidence type="ECO:0000313" key="14">
    <source>
        <dbReference type="Proteomes" id="UP000471293"/>
    </source>
</evidence>
<comment type="similarity">
    <text evidence="2">Belongs to the Fur family.</text>
</comment>
<keyword evidence="12" id="KW-0408">Iron</keyword>
<comment type="caution">
    <text evidence="13">The sequence shown here is derived from an EMBL/GenBank/DDBJ whole genome shotgun (WGS) entry which is preliminary data.</text>
</comment>
<keyword evidence="10" id="KW-0804">Transcription</keyword>
<evidence type="ECO:0000256" key="4">
    <source>
        <dbReference type="ARBA" id="ARBA00022490"/>
    </source>
</evidence>
<comment type="cofactor">
    <cofactor evidence="11">
        <name>Zn(2+)</name>
        <dbReference type="ChEBI" id="CHEBI:29105"/>
    </cofactor>
    <text evidence="11">Binds 1 zinc ion per subunit.</text>
</comment>
<dbReference type="GO" id="GO:0003700">
    <property type="term" value="F:DNA-binding transcription factor activity"/>
    <property type="evidence" value="ECO:0007669"/>
    <property type="project" value="InterPro"/>
</dbReference>
<dbReference type="InterPro" id="IPR036390">
    <property type="entry name" value="WH_DNA-bd_sf"/>
</dbReference>
<proteinExistence type="inferred from homology"/>
<keyword evidence="4" id="KW-0963">Cytoplasm</keyword>
<dbReference type="GO" id="GO:0000976">
    <property type="term" value="F:transcription cis-regulatory region binding"/>
    <property type="evidence" value="ECO:0007669"/>
    <property type="project" value="TreeGrafter"/>
</dbReference>
<protein>
    <submittedName>
        <fullName evidence="13">Transcriptional repressor</fullName>
    </submittedName>
</protein>
<dbReference type="CDD" id="cd07153">
    <property type="entry name" value="Fur_like"/>
    <property type="match status" value="1"/>
</dbReference>
<dbReference type="InterPro" id="IPR043135">
    <property type="entry name" value="Fur_C"/>
</dbReference>
<reference evidence="13 14" key="1">
    <citation type="submission" date="2020-01" db="EMBL/GenBank/DDBJ databases">
        <title>Insect and environment-associated Actinomycetes.</title>
        <authorList>
            <person name="Currrie C."/>
            <person name="Chevrette M."/>
            <person name="Carlson C."/>
            <person name="Stubbendieck R."/>
            <person name="Wendt-Pienkowski E."/>
        </authorList>
    </citation>
    <scope>NUCLEOTIDE SEQUENCE [LARGE SCALE GENOMIC DNA]</scope>
    <source>
        <strain evidence="13 14">SID11342</strain>
    </source>
</reference>
<keyword evidence="9" id="KW-0238">DNA-binding</keyword>
<dbReference type="AlphaFoldDB" id="A0A6N9U8E4"/>
<comment type="subcellular location">
    <subcellularLocation>
        <location evidence="1">Cytoplasm</location>
    </subcellularLocation>
</comment>
<evidence type="ECO:0000256" key="1">
    <source>
        <dbReference type="ARBA" id="ARBA00004496"/>
    </source>
</evidence>
<dbReference type="Pfam" id="PF01475">
    <property type="entry name" value="FUR"/>
    <property type="match status" value="1"/>
</dbReference>
<dbReference type="PANTHER" id="PTHR33202">
    <property type="entry name" value="ZINC UPTAKE REGULATION PROTEIN"/>
    <property type="match status" value="1"/>
</dbReference>
<keyword evidence="7 11" id="KW-0862">Zinc</keyword>
<organism evidence="13 14">
    <name type="scientific">Streptomyces halstedii</name>
    <dbReference type="NCBI Taxonomy" id="1944"/>
    <lineage>
        <taxon>Bacteria</taxon>
        <taxon>Bacillati</taxon>
        <taxon>Actinomycetota</taxon>
        <taxon>Actinomycetes</taxon>
        <taxon>Kitasatosporales</taxon>
        <taxon>Streptomycetaceae</taxon>
        <taxon>Streptomyces</taxon>
    </lineage>
</organism>
<keyword evidence="5" id="KW-0678">Repressor</keyword>
<evidence type="ECO:0000256" key="2">
    <source>
        <dbReference type="ARBA" id="ARBA00007957"/>
    </source>
</evidence>
<accession>A0A6N9U8E4</accession>
<gene>
    <name evidence="13" type="ORF">G3I29_16385</name>
</gene>
<evidence type="ECO:0000256" key="3">
    <source>
        <dbReference type="ARBA" id="ARBA00011738"/>
    </source>
</evidence>
<evidence type="ECO:0000256" key="10">
    <source>
        <dbReference type="ARBA" id="ARBA00023163"/>
    </source>
</evidence>
<feature type="binding site" evidence="11">
    <location>
        <position position="137"/>
    </location>
    <ligand>
        <name>Zn(2+)</name>
        <dbReference type="ChEBI" id="CHEBI:29105"/>
    </ligand>
</feature>
<dbReference type="GO" id="GO:0005829">
    <property type="term" value="C:cytosol"/>
    <property type="evidence" value="ECO:0007669"/>
    <property type="project" value="TreeGrafter"/>
</dbReference>
<feature type="binding site" evidence="12">
    <location>
        <position position="88"/>
    </location>
    <ligand>
        <name>Fe cation</name>
        <dbReference type="ChEBI" id="CHEBI:24875"/>
    </ligand>
</feature>
<comment type="subunit">
    <text evidence="3">Homodimer.</text>
</comment>
<evidence type="ECO:0000256" key="9">
    <source>
        <dbReference type="ARBA" id="ARBA00023125"/>
    </source>
</evidence>
<keyword evidence="8" id="KW-0805">Transcription regulation</keyword>
<feature type="binding site" evidence="12">
    <location>
        <position position="109"/>
    </location>
    <ligand>
        <name>Fe cation</name>
        <dbReference type="ChEBI" id="CHEBI:24875"/>
    </ligand>
</feature>
<evidence type="ECO:0000313" key="13">
    <source>
        <dbReference type="EMBL" id="NEA17065.1"/>
    </source>
</evidence>
<dbReference type="EMBL" id="JAAGLQ010000331">
    <property type="protein sequence ID" value="NEA17065.1"/>
    <property type="molecule type" value="Genomic_DNA"/>
</dbReference>
<dbReference type="Gene3D" id="1.10.10.10">
    <property type="entry name" value="Winged helix-like DNA-binding domain superfamily/Winged helix DNA-binding domain"/>
    <property type="match status" value="1"/>
</dbReference>
<feature type="binding site" evidence="11">
    <location>
        <position position="94"/>
    </location>
    <ligand>
        <name>Zn(2+)</name>
        <dbReference type="ChEBI" id="CHEBI:29105"/>
    </ligand>
</feature>
<dbReference type="Proteomes" id="UP000471293">
    <property type="component" value="Unassembled WGS sequence"/>
</dbReference>
<dbReference type="Gene3D" id="3.30.1490.190">
    <property type="match status" value="1"/>
</dbReference>
<dbReference type="RefSeq" id="WP_164345531.1">
    <property type="nucleotide sequence ID" value="NZ_JAAGLQ010000331.1"/>
</dbReference>
<evidence type="ECO:0000256" key="8">
    <source>
        <dbReference type="ARBA" id="ARBA00023015"/>
    </source>
</evidence>
<dbReference type="GO" id="GO:0045892">
    <property type="term" value="P:negative regulation of DNA-templated transcription"/>
    <property type="evidence" value="ECO:0007669"/>
    <property type="project" value="TreeGrafter"/>
</dbReference>
<feature type="binding site" evidence="12">
    <location>
        <position position="126"/>
    </location>
    <ligand>
        <name>Fe cation</name>
        <dbReference type="ChEBI" id="CHEBI:24875"/>
    </ligand>
</feature>
<dbReference type="SUPFAM" id="SSF46785">
    <property type="entry name" value="Winged helix' DNA-binding domain"/>
    <property type="match status" value="1"/>
</dbReference>
<sequence>MTAASDATRERPRRPRTVERKAEVVAALRESGGFLSAKGLHTSMTDGGTRIGLTTVYRALAAAYAVGEVEAVHGRGGAKVYRYLPPAHEHHLRCRTCGAGVPFVSRALEDWLERLGPRHGFETVRHAVVLTGVCSRCTGSEQG</sequence>
<comment type="cofactor">
    <cofactor evidence="12">
        <name>Mn(2+)</name>
        <dbReference type="ChEBI" id="CHEBI:29035"/>
    </cofactor>
    <cofactor evidence="12">
        <name>Fe(2+)</name>
        <dbReference type="ChEBI" id="CHEBI:29033"/>
    </cofactor>
    <text evidence="12">Binds 1 Mn(2+) or Fe(2+) ion per subunit.</text>
</comment>
<evidence type="ECO:0000256" key="5">
    <source>
        <dbReference type="ARBA" id="ARBA00022491"/>
    </source>
</evidence>
<feature type="binding site" evidence="11">
    <location>
        <position position="134"/>
    </location>
    <ligand>
        <name>Zn(2+)</name>
        <dbReference type="ChEBI" id="CHEBI:29105"/>
    </ligand>
</feature>
<evidence type="ECO:0000256" key="6">
    <source>
        <dbReference type="ARBA" id="ARBA00022723"/>
    </source>
</evidence>
<evidence type="ECO:0000256" key="12">
    <source>
        <dbReference type="PIRSR" id="PIRSR602481-2"/>
    </source>
</evidence>
<evidence type="ECO:0000256" key="11">
    <source>
        <dbReference type="PIRSR" id="PIRSR602481-1"/>
    </source>
</evidence>
<dbReference type="InterPro" id="IPR036388">
    <property type="entry name" value="WH-like_DNA-bd_sf"/>
</dbReference>
<dbReference type="InterPro" id="IPR002481">
    <property type="entry name" value="FUR"/>
</dbReference>
<evidence type="ECO:0000256" key="7">
    <source>
        <dbReference type="ARBA" id="ARBA00022833"/>
    </source>
</evidence>
<dbReference type="GO" id="GO:0008270">
    <property type="term" value="F:zinc ion binding"/>
    <property type="evidence" value="ECO:0007669"/>
    <property type="project" value="TreeGrafter"/>
</dbReference>
<keyword evidence="6 11" id="KW-0479">Metal-binding</keyword>
<dbReference type="PANTHER" id="PTHR33202:SF2">
    <property type="entry name" value="FERRIC UPTAKE REGULATION PROTEIN"/>
    <property type="match status" value="1"/>
</dbReference>
<feature type="binding site" evidence="11">
    <location>
        <position position="97"/>
    </location>
    <ligand>
        <name>Zn(2+)</name>
        <dbReference type="ChEBI" id="CHEBI:29105"/>
    </ligand>
</feature>
<name>A0A6N9U8E4_STRHA</name>
<dbReference type="GO" id="GO:1900376">
    <property type="term" value="P:regulation of secondary metabolite biosynthetic process"/>
    <property type="evidence" value="ECO:0007669"/>
    <property type="project" value="TreeGrafter"/>
</dbReference>